<name>A0A059EWQ6_9MICR</name>
<proteinExistence type="predicted"/>
<reference evidence="1 2" key="2">
    <citation type="submission" date="2014-03" db="EMBL/GenBank/DDBJ databases">
        <title>The Genome Sequence of Anncaliia algerae insect isolate PRA339.</title>
        <authorList>
            <consortium name="The Broad Institute Genome Sequencing Platform"/>
            <consortium name="The Broad Institute Genome Sequencing Center for Infectious Disease"/>
            <person name="Cuomo C."/>
            <person name="Becnel J."/>
            <person name="Sanscrainte N."/>
            <person name="Walker B."/>
            <person name="Young S.K."/>
            <person name="Zeng Q."/>
            <person name="Gargeya S."/>
            <person name="Fitzgerald M."/>
            <person name="Haas B."/>
            <person name="Abouelleil A."/>
            <person name="Alvarado L."/>
            <person name="Arachchi H.M."/>
            <person name="Berlin A.M."/>
            <person name="Chapman S.B."/>
            <person name="Dewar J."/>
            <person name="Goldberg J."/>
            <person name="Griggs A."/>
            <person name="Gujja S."/>
            <person name="Hansen M."/>
            <person name="Howarth C."/>
            <person name="Imamovic A."/>
            <person name="Larimer J."/>
            <person name="McCowan C."/>
            <person name="Murphy C."/>
            <person name="Neiman D."/>
            <person name="Pearson M."/>
            <person name="Priest M."/>
            <person name="Roberts A."/>
            <person name="Saif S."/>
            <person name="Shea T."/>
            <person name="Sisk P."/>
            <person name="Sykes S."/>
            <person name="Wortman J."/>
            <person name="Nusbaum C."/>
            <person name="Birren B."/>
        </authorList>
    </citation>
    <scope>NUCLEOTIDE SEQUENCE [LARGE SCALE GENOMIC DNA]</scope>
    <source>
        <strain evidence="1 2">PRA339</strain>
    </source>
</reference>
<evidence type="ECO:0000313" key="2">
    <source>
        <dbReference type="Proteomes" id="UP000030655"/>
    </source>
</evidence>
<keyword evidence="2" id="KW-1185">Reference proteome</keyword>
<accession>A0A059EWQ6</accession>
<evidence type="ECO:0000313" key="1">
    <source>
        <dbReference type="EMBL" id="KCZ79307.1"/>
    </source>
</evidence>
<dbReference type="EMBL" id="KK365302">
    <property type="protein sequence ID" value="KCZ79307.1"/>
    <property type="molecule type" value="Genomic_DNA"/>
</dbReference>
<dbReference type="Proteomes" id="UP000030655">
    <property type="component" value="Unassembled WGS sequence"/>
</dbReference>
<reference evidence="2" key="1">
    <citation type="submission" date="2013-02" db="EMBL/GenBank/DDBJ databases">
        <authorList>
            <consortium name="The Broad Institute Genome Sequencing Platform"/>
            <person name="Cuomo C."/>
            <person name="Becnel J."/>
            <person name="Sanscrainte N."/>
            <person name="Walker B."/>
            <person name="Young S.K."/>
            <person name="Zeng Q."/>
            <person name="Gargeya S."/>
            <person name="Fitzgerald M."/>
            <person name="Haas B."/>
            <person name="Abouelleil A."/>
            <person name="Alvarado L."/>
            <person name="Arachchi H.M."/>
            <person name="Berlin A.M."/>
            <person name="Chapman S.B."/>
            <person name="Dewar J."/>
            <person name="Goldberg J."/>
            <person name="Griggs A."/>
            <person name="Gujja S."/>
            <person name="Hansen M."/>
            <person name="Howarth C."/>
            <person name="Imamovic A."/>
            <person name="Larimer J."/>
            <person name="McCowan C."/>
            <person name="Murphy C."/>
            <person name="Neiman D."/>
            <person name="Pearson M."/>
            <person name="Priest M."/>
            <person name="Roberts A."/>
            <person name="Saif S."/>
            <person name="Shea T."/>
            <person name="Sisk P."/>
            <person name="Sykes S."/>
            <person name="Wortman J."/>
            <person name="Nusbaum C."/>
            <person name="Birren B."/>
        </authorList>
    </citation>
    <scope>NUCLEOTIDE SEQUENCE [LARGE SCALE GENOMIC DNA]</scope>
    <source>
        <strain evidence="2">PRA339</strain>
    </source>
</reference>
<gene>
    <name evidence="1" type="ORF">H312_03304</name>
</gene>
<dbReference type="OrthoDB" id="6498708at2759"/>
<protein>
    <submittedName>
        <fullName evidence="1">Uncharacterized protein</fullName>
    </submittedName>
</protein>
<organism evidence="1 2">
    <name type="scientific">Anncaliia algerae PRA339</name>
    <dbReference type="NCBI Taxonomy" id="1288291"/>
    <lineage>
        <taxon>Eukaryota</taxon>
        <taxon>Fungi</taxon>
        <taxon>Fungi incertae sedis</taxon>
        <taxon>Microsporidia</taxon>
        <taxon>Tubulinosematoidea</taxon>
        <taxon>Tubulinosematidae</taxon>
        <taxon>Anncaliia</taxon>
    </lineage>
</organism>
<dbReference type="HOGENOM" id="CLU_2527000_0_0_1"/>
<dbReference type="AlphaFoldDB" id="A0A059EWQ6"/>
<sequence length="84" mass="9765">MRALYGHSLVRTRANHRIRTVKSKNVSVCCAISKNRKLNVKHQNTTFNSETFQEFIQEILGDLESENINMAAIIVTTYRFMNDF</sequence>
<dbReference type="VEuPathDB" id="MicrosporidiaDB:H312_03304"/>